<evidence type="ECO:0000259" key="2">
    <source>
        <dbReference type="PROSITE" id="PS50853"/>
    </source>
</evidence>
<keyword evidence="1" id="KW-0472">Membrane</keyword>
<dbReference type="Pfam" id="PF00041">
    <property type="entry name" value="fn3"/>
    <property type="match status" value="1"/>
</dbReference>
<feature type="domain" description="Fibronectin type-III" evidence="2">
    <location>
        <begin position="6"/>
        <end position="98"/>
    </location>
</feature>
<dbReference type="Proteomes" id="UP000007879">
    <property type="component" value="Unassembled WGS sequence"/>
</dbReference>
<dbReference type="GeneID" id="109587523"/>
<reference evidence="3" key="2">
    <citation type="submission" date="2024-06" db="UniProtKB">
        <authorList>
            <consortium name="EnsemblMetazoa"/>
        </authorList>
    </citation>
    <scope>IDENTIFICATION</scope>
</reference>
<dbReference type="InterPro" id="IPR036116">
    <property type="entry name" value="FN3_sf"/>
</dbReference>
<dbReference type="RefSeq" id="XP_019859326.1">
    <property type="nucleotide sequence ID" value="XM_020003767.1"/>
</dbReference>
<reference evidence="4" key="1">
    <citation type="journal article" date="2010" name="Nature">
        <title>The Amphimedon queenslandica genome and the evolution of animal complexity.</title>
        <authorList>
            <person name="Srivastava M."/>
            <person name="Simakov O."/>
            <person name="Chapman J."/>
            <person name="Fahey B."/>
            <person name="Gauthier M.E."/>
            <person name="Mitros T."/>
            <person name="Richards G.S."/>
            <person name="Conaco C."/>
            <person name="Dacre M."/>
            <person name="Hellsten U."/>
            <person name="Larroux C."/>
            <person name="Putnam N.H."/>
            <person name="Stanke M."/>
            <person name="Adamska M."/>
            <person name="Darling A."/>
            <person name="Degnan S.M."/>
            <person name="Oakley T.H."/>
            <person name="Plachetzki D.C."/>
            <person name="Zhai Y."/>
            <person name="Adamski M."/>
            <person name="Calcino A."/>
            <person name="Cummins S.F."/>
            <person name="Goodstein D.M."/>
            <person name="Harris C."/>
            <person name="Jackson D.J."/>
            <person name="Leys S.P."/>
            <person name="Shu S."/>
            <person name="Woodcroft B.J."/>
            <person name="Vervoort M."/>
            <person name="Kosik K.S."/>
            <person name="Manning G."/>
            <person name="Degnan B.M."/>
            <person name="Rokhsar D.S."/>
        </authorList>
    </citation>
    <scope>NUCLEOTIDE SEQUENCE [LARGE SCALE GENOMIC DNA]</scope>
</reference>
<evidence type="ECO:0000256" key="1">
    <source>
        <dbReference type="SAM" id="Phobius"/>
    </source>
</evidence>
<accession>A0AAN0JQM3</accession>
<keyword evidence="4" id="KW-1185">Reference proteome</keyword>
<sequence length="202" mass="21904">MIIEPPIGAPKNLVLLETEYNVIWDELKCSEQNGLITGYTVMISNSSITYNLTSTNTHITLNDLVFDTEYNISVAAVNAIGSGPFSDHITIVLYVSSPSSSIFLPSSSSLIYYHTHATSVPRLLLLSSSQTSPPTTSTSYTPTPFTTSPPILPLNTTTILATGVVLIVSILLIIIIVIVCILRYSTLISVHTCIHIMLHIIV</sequence>
<dbReference type="SUPFAM" id="SSF49265">
    <property type="entry name" value="Fibronectin type III"/>
    <property type="match status" value="1"/>
</dbReference>
<keyword evidence="1" id="KW-1133">Transmembrane helix</keyword>
<dbReference type="InterPro" id="IPR003961">
    <property type="entry name" value="FN3_dom"/>
</dbReference>
<proteinExistence type="predicted"/>
<name>A0AAN0JQM3_AMPQE</name>
<protein>
    <recommendedName>
        <fullName evidence="2">Fibronectin type-III domain-containing protein</fullName>
    </recommendedName>
</protein>
<dbReference type="AlphaFoldDB" id="A0AAN0JQM3"/>
<evidence type="ECO:0000313" key="3">
    <source>
        <dbReference type="EnsemblMetazoa" id="XP_019859326.1"/>
    </source>
</evidence>
<keyword evidence="1" id="KW-0812">Transmembrane</keyword>
<feature type="transmembrane region" description="Helical" evidence="1">
    <location>
        <begin position="159"/>
        <end position="182"/>
    </location>
</feature>
<organism evidence="3 4">
    <name type="scientific">Amphimedon queenslandica</name>
    <name type="common">Sponge</name>
    <dbReference type="NCBI Taxonomy" id="400682"/>
    <lineage>
        <taxon>Eukaryota</taxon>
        <taxon>Metazoa</taxon>
        <taxon>Porifera</taxon>
        <taxon>Demospongiae</taxon>
        <taxon>Heteroscleromorpha</taxon>
        <taxon>Haplosclerida</taxon>
        <taxon>Niphatidae</taxon>
        <taxon>Amphimedon</taxon>
    </lineage>
</organism>
<dbReference type="InterPro" id="IPR013783">
    <property type="entry name" value="Ig-like_fold"/>
</dbReference>
<dbReference type="SMART" id="SM00060">
    <property type="entry name" value="FN3"/>
    <property type="match status" value="1"/>
</dbReference>
<dbReference type="Gene3D" id="2.60.40.10">
    <property type="entry name" value="Immunoglobulins"/>
    <property type="match status" value="1"/>
</dbReference>
<evidence type="ECO:0000313" key="4">
    <source>
        <dbReference type="Proteomes" id="UP000007879"/>
    </source>
</evidence>
<dbReference type="EnsemblMetazoa" id="XM_020003767.1">
    <property type="protein sequence ID" value="XP_019859326.1"/>
    <property type="gene ID" value="LOC109587523"/>
</dbReference>
<dbReference type="PROSITE" id="PS50853">
    <property type="entry name" value="FN3"/>
    <property type="match status" value="1"/>
</dbReference>
<dbReference type="CDD" id="cd00063">
    <property type="entry name" value="FN3"/>
    <property type="match status" value="1"/>
</dbReference>
<dbReference type="KEGG" id="aqu:109587523"/>